<evidence type="ECO:0000313" key="3">
    <source>
        <dbReference type="Proteomes" id="UP001360953"/>
    </source>
</evidence>
<gene>
    <name evidence="2" type="ORF">J3D65DRAFT_95149</name>
</gene>
<reference evidence="2 3" key="1">
    <citation type="submission" date="2024-04" db="EMBL/GenBank/DDBJ databases">
        <title>Phyllosticta paracitricarpa is synonymous to the EU quarantine fungus P. citricarpa based on phylogenomic analyses.</title>
        <authorList>
            <consortium name="Lawrence Berkeley National Laboratory"/>
            <person name="Van ingen-buijs V.A."/>
            <person name="Van westerhoven A.C."/>
            <person name="Haridas S."/>
            <person name="Skiadas P."/>
            <person name="Martin F."/>
            <person name="Groenewald J.Z."/>
            <person name="Crous P.W."/>
            <person name="Seidl M.F."/>
        </authorList>
    </citation>
    <scope>NUCLEOTIDE SEQUENCE [LARGE SCALE GENOMIC DNA]</scope>
    <source>
        <strain evidence="2 3">CPC 17464</strain>
    </source>
</reference>
<accession>A0ABR1LAA4</accession>
<comment type="caution">
    <text evidence="2">The sequence shown here is derived from an EMBL/GenBank/DDBJ whole genome shotgun (WGS) entry which is preliminary data.</text>
</comment>
<evidence type="ECO:0000256" key="1">
    <source>
        <dbReference type="SAM" id="Phobius"/>
    </source>
</evidence>
<dbReference type="EMBL" id="JBBPEH010000011">
    <property type="protein sequence ID" value="KAK7532168.1"/>
    <property type="molecule type" value="Genomic_DNA"/>
</dbReference>
<dbReference type="GeneID" id="92037178"/>
<dbReference type="Proteomes" id="UP001360953">
    <property type="component" value="Unassembled WGS sequence"/>
</dbReference>
<keyword evidence="1" id="KW-0812">Transmembrane</keyword>
<keyword evidence="1" id="KW-0472">Membrane</keyword>
<protein>
    <submittedName>
        <fullName evidence="2">Uncharacterized protein</fullName>
    </submittedName>
</protein>
<dbReference type="RefSeq" id="XP_066651836.1">
    <property type="nucleotide sequence ID" value="XM_066804272.1"/>
</dbReference>
<keyword evidence="1" id="KW-1133">Transmembrane helix</keyword>
<proteinExistence type="predicted"/>
<organism evidence="2 3">
    <name type="scientific">Phyllosticta citribraziliensis</name>
    <dbReference type="NCBI Taxonomy" id="989973"/>
    <lineage>
        <taxon>Eukaryota</taxon>
        <taxon>Fungi</taxon>
        <taxon>Dikarya</taxon>
        <taxon>Ascomycota</taxon>
        <taxon>Pezizomycotina</taxon>
        <taxon>Dothideomycetes</taxon>
        <taxon>Dothideomycetes incertae sedis</taxon>
        <taxon>Botryosphaeriales</taxon>
        <taxon>Phyllostictaceae</taxon>
        <taxon>Phyllosticta</taxon>
    </lineage>
</organism>
<name>A0ABR1LAA4_9PEZI</name>
<evidence type="ECO:0000313" key="2">
    <source>
        <dbReference type="EMBL" id="KAK7532168.1"/>
    </source>
</evidence>
<keyword evidence="3" id="KW-1185">Reference proteome</keyword>
<feature type="transmembrane region" description="Helical" evidence="1">
    <location>
        <begin position="95"/>
        <end position="112"/>
    </location>
</feature>
<feature type="transmembrane region" description="Helical" evidence="1">
    <location>
        <begin position="49"/>
        <end position="74"/>
    </location>
</feature>
<sequence>MRADGAHDAWLRSSVIILSQSVHCFLSSRSCLADSATHSCQVSTTCSPLTSFSCLCFSFLLPLLSTLILSYLHCVPLQRLLFSFQHLSTSTCRELPTFAIFCLFLIALFLFRQPPIRLSASLRPRVGESDTSSE</sequence>